<name>A0A8H2VN21_9HELO</name>
<accession>A0A8H2VN21</accession>
<dbReference type="OrthoDB" id="3483554at2759"/>
<protein>
    <submittedName>
        <fullName evidence="2">97881be1-9970-4ae1-a3f2-d37c75204eff</fullName>
    </submittedName>
</protein>
<keyword evidence="3" id="KW-1185">Reference proteome</keyword>
<reference evidence="2" key="1">
    <citation type="submission" date="2020-10" db="EMBL/GenBank/DDBJ databases">
        <authorList>
            <person name="Kusch S."/>
        </authorList>
    </citation>
    <scope>NUCLEOTIDE SEQUENCE</scope>
    <source>
        <strain evidence="2">SwB9</strain>
    </source>
</reference>
<sequence>MADERQDVFEEVDAVELNEGIDISQYASAICDPNIEVTGGFFDGLASDMHMNVSGEDADAPGDHRDSDDALKDTEISKKELDFIAQLLKRNRSSVGYGGIPKKTRQNYRSGTKAYHPKSPAGLDKLLRRTTSQADYINIQPEEGHGWAVLNPQILPRMDTKNKEFVCPGLFLRLWDKASKSRIDDHDHGFLSASPDLPLRTVKERCEFFRDHTYWRHRGLTQGISITSHLSMLTSGHILPRFYDTRKKTEMICANLTLINDYAQIAAGIPILRVVDEIHHYDVVSLYGDQGLYGINFFENEYLVPYCVVPDAIIQTYKWRDIKSWMEKRKRSYTDWYKKFAVPAYLAHEEMRSGMLEGNPDMYVGVKSIFVDNKTVEELEALFTTPIQNPRAPRAVQRKPGSKDVDTSAPDDNLESNNK</sequence>
<gene>
    <name evidence="2" type="ORF">SCLTRI_LOCUS1515</name>
</gene>
<dbReference type="EMBL" id="CAJHIA010000007">
    <property type="protein sequence ID" value="CAD6441724.1"/>
    <property type="molecule type" value="Genomic_DNA"/>
</dbReference>
<dbReference type="Proteomes" id="UP000624404">
    <property type="component" value="Unassembled WGS sequence"/>
</dbReference>
<feature type="region of interest" description="Disordered" evidence="1">
    <location>
        <begin position="96"/>
        <end position="121"/>
    </location>
</feature>
<evidence type="ECO:0000313" key="2">
    <source>
        <dbReference type="EMBL" id="CAD6441724.1"/>
    </source>
</evidence>
<comment type="caution">
    <text evidence="2">The sequence shown here is derived from an EMBL/GenBank/DDBJ whole genome shotgun (WGS) entry which is preliminary data.</text>
</comment>
<proteinExistence type="predicted"/>
<feature type="region of interest" description="Disordered" evidence="1">
    <location>
        <begin position="390"/>
        <end position="419"/>
    </location>
</feature>
<evidence type="ECO:0000313" key="3">
    <source>
        <dbReference type="Proteomes" id="UP000624404"/>
    </source>
</evidence>
<organism evidence="2 3">
    <name type="scientific">Sclerotinia trifoliorum</name>
    <dbReference type="NCBI Taxonomy" id="28548"/>
    <lineage>
        <taxon>Eukaryota</taxon>
        <taxon>Fungi</taxon>
        <taxon>Dikarya</taxon>
        <taxon>Ascomycota</taxon>
        <taxon>Pezizomycotina</taxon>
        <taxon>Leotiomycetes</taxon>
        <taxon>Helotiales</taxon>
        <taxon>Sclerotiniaceae</taxon>
        <taxon>Sclerotinia</taxon>
    </lineage>
</organism>
<dbReference type="AlphaFoldDB" id="A0A8H2VN21"/>
<evidence type="ECO:0000256" key="1">
    <source>
        <dbReference type="SAM" id="MobiDB-lite"/>
    </source>
</evidence>